<proteinExistence type="predicted"/>
<reference evidence="4" key="1">
    <citation type="submission" date="2018-02" db="EMBL/GenBank/DDBJ databases">
        <title>Genome sequencing of Solimonas sp. HR-BB.</title>
        <authorList>
            <person name="Lee Y."/>
            <person name="Jeon C.O."/>
        </authorList>
    </citation>
    <scope>NUCLEOTIDE SEQUENCE [LARGE SCALE GENOMIC DNA]</scope>
    <source>
        <strain evidence="4">HR-U</strain>
    </source>
</reference>
<feature type="transmembrane region" description="Helical" evidence="1">
    <location>
        <begin position="157"/>
        <end position="175"/>
    </location>
</feature>
<dbReference type="RefSeq" id="WP_104716203.1">
    <property type="nucleotide sequence ID" value="NZ_PTRA01000012.1"/>
</dbReference>
<gene>
    <name evidence="3" type="ORF">C5O19_25530</name>
</gene>
<protein>
    <submittedName>
        <fullName evidence="3">PA-phosphatase</fullName>
    </submittedName>
</protein>
<dbReference type="EMBL" id="PTRA01000012">
    <property type="protein sequence ID" value="PQA52843.1"/>
    <property type="molecule type" value="Genomic_DNA"/>
</dbReference>
<name>A0A2S7IEH2_9BACT</name>
<evidence type="ECO:0000256" key="1">
    <source>
        <dbReference type="SAM" id="Phobius"/>
    </source>
</evidence>
<keyword evidence="1" id="KW-0472">Membrane</keyword>
<comment type="caution">
    <text evidence="3">The sequence shown here is derived from an EMBL/GenBank/DDBJ whole genome shotgun (WGS) entry which is preliminary data.</text>
</comment>
<feature type="domain" description="Phosphatidic acid phosphatase type 2/haloperoxidase" evidence="2">
    <location>
        <begin position="79"/>
        <end position="196"/>
    </location>
</feature>
<feature type="transmembrane region" description="Helical" evidence="1">
    <location>
        <begin position="50"/>
        <end position="72"/>
    </location>
</feature>
<dbReference type="SUPFAM" id="SSF48317">
    <property type="entry name" value="Acid phosphatase/Vanadium-dependent haloperoxidase"/>
    <property type="match status" value="1"/>
</dbReference>
<dbReference type="OrthoDB" id="9773582at2"/>
<dbReference type="InterPro" id="IPR036938">
    <property type="entry name" value="PAP2/HPO_sf"/>
</dbReference>
<dbReference type="Pfam" id="PF01569">
    <property type="entry name" value="PAP2"/>
    <property type="match status" value="1"/>
</dbReference>
<dbReference type="Gene3D" id="1.20.144.10">
    <property type="entry name" value="Phosphatidic acid phosphatase type 2/haloperoxidase"/>
    <property type="match status" value="1"/>
</dbReference>
<dbReference type="SMART" id="SM00014">
    <property type="entry name" value="acidPPc"/>
    <property type="match status" value="1"/>
</dbReference>
<accession>A0A2S7IEH2</accession>
<evidence type="ECO:0000313" key="4">
    <source>
        <dbReference type="Proteomes" id="UP000239590"/>
    </source>
</evidence>
<feature type="transmembrane region" description="Helical" evidence="1">
    <location>
        <begin position="77"/>
        <end position="95"/>
    </location>
</feature>
<evidence type="ECO:0000259" key="2">
    <source>
        <dbReference type="SMART" id="SM00014"/>
    </source>
</evidence>
<keyword evidence="4" id="KW-1185">Reference proteome</keyword>
<organism evidence="3 4">
    <name type="scientific">Siphonobacter curvatus</name>
    <dbReference type="NCBI Taxonomy" id="2094562"/>
    <lineage>
        <taxon>Bacteria</taxon>
        <taxon>Pseudomonadati</taxon>
        <taxon>Bacteroidota</taxon>
        <taxon>Cytophagia</taxon>
        <taxon>Cytophagales</taxon>
        <taxon>Cytophagaceae</taxon>
        <taxon>Siphonobacter</taxon>
    </lineage>
</organism>
<feature type="transmembrane region" description="Helical" evidence="1">
    <location>
        <begin position="181"/>
        <end position="203"/>
    </location>
</feature>
<dbReference type="AlphaFoldDB" id="A0A2S7IEH2"/>
<keyword evidence="1" id="KW-0812">Transmembrane</keyword>
<evidence type="ECO:0000313" key="3">
    <source>
        <dbReference type="EMBL" id="PQA52843.1"/>
    </source>
</evidence>
<sequence>MLFRLIRQNYSFFLPYVLLLIVVGSMLSQLDRTVLMRWINGVNHPFWDVFFYYLTDLADGAVGFGIVIGLVFVRYRWALAGVLSLLIAGLFTQLLKHSFFEGELRPSAFYKNSGWVFHTVDGLNLHSVNSFPSGHSTSVFALFCLLTLLVSNKHWGWLFLFLAVLGAYSRVYLFQHFVADIYVGSIIGTVSTLLVFTGLETYWQQHPKKWLDKRLELRRRVA</sequence>
<keyword evidence="1" id="KW-1133">Transmembrane helix</keyword>
<dbReference type="InterPro" id="IPR000326">
    <property type="entry name" value="PAP2/HPO"/>
</dbReference>
<dbReference type="Proteomes" id="UP000239590">
    <property type="component" value="Unassembled WGS sequence"/>
</dbReference>
<feature type="transmembrane region" description="Helical" evidence="1">
    <location>
        <begin position="12"/>
        <end position="30"/>
    </location>
</feature>